<sequence>MTCFPEIKNYEDNDGDLRSDCGFLLGTLQGPIEEDFIRIILILGVFLC</sequence>
<evidence type="ECO:0000313" key="2">
    <source>
        <dbReference type="Proteomes" id="UP001623349"/>
    </source>
</evidence>
<keyword evidence="2" id="KW-1185">Reference proteome</keyword>
<organism evidence="1 2">
    <name type="scientific">Apodemus speciosus</name>
    <name type="common">Large Japanese field mouse</name>
    <dbReference type="NCBI Taxonomy" id="105296"/>
    <lineage>
        <taxon>Eukaryota</taxon>
        <taxon>Metazoa</taxon>
        <taxon>Chordata</taxon>
        <taxon>Craniata</taxon>
        <taxon>Vertebrata</taxon>
        <taxon>Euteleostomi</taxon>
        <taxon>Mammalia</taxon>
        <taxon>Eutheria</taxon>
        <taxon>Euarchontoglires</taxon>
        <taxon>Glires</taxon>
        <taxon>Rodentia</taxon>
        <taxon>Myomorpha</taxon>
        <taxon>Muroidea</taxon>
        <taxon>Muridae</taxon>
        <taxon>Murinae</taxon>
        <taxon>Apodemus</taxon>
    </lineage>
</organism>
<name>A0ABQ0FW02_APOSI</name>
<dbReference type="Proteomes" id="UP001623349">
    <property type="component" value="Unassembled WGS sequence"/>
</dbReference>
<evidence type="ECO:0000313" key="1">
    <source>
        <dbReference type="EMBL" id="GAB1303410.1"/>
    </source>
</evidence>
<comment type="caution">
    <text evidence="1">The sequence shown here is derived from an EMBL/GenBank/DDBJ whole genome shotgun (WGS) entry which is preliminary data.</text>
</comment>
<reference evidence="1 2" key="1">
    <citation type="submission" date="2024-08" db="EMBL/GenBank/DDBJ databases">
        <title>The draft genome of Apodemus speciosus.</title>
        <authorList>
            <person name="Nabeshima K."/>
            <person name="Suzuki S."/>
            <person name="Onuma M."/>
        </authorList>
    </citation>
    <scope>NUCLEOTIDE SEQUENCE [LARGE SCALE GENOMIC DNA]</scope>
    <source>
        <strain evidence="1">IB14-021</strain>
    </source>
</reference>
<dbReference type="EMBL" id="BAAFST010000391">
    <property type="protein sequence ID" value="GAB1303410.1"/>
    <property type="molecule type" value="Genomic_DNA"/>
</dbReference>
<proteinExistence type="predicted"/>
<protein>
    <submittedName>
        <fullName evidence="1">Vomeronasal 2, receptor 16</fullName>
    </submittedName>
</protein>
<gene>
    <name evidence="1" type="ORF">APTSU1_001865700</name>
</gene>
<keyword evidence="1" id="KW-0675">Receptor</keyword>
<accession>A0ABQ0FW02</accession>